<keyword evidence="5" id="KW-1185">Reference proteome</keyword>
<name>A0A090Q4W9_9FLAO</name>
<dbReference type="eggNOG" id="COG1309">
    <property type="taxonomic scope" value="Bacteria"/>
</dbReference>
<dbReference type="STRING" id="319236.BST91_00855"/>
<reference evidence="4" key="1">
    <citation type="journal article" date="2014" name="Genome Announc.">
        <title>Draft Genome Sequences of Marine Flavobacterium Nonlabens Strains NR17, NR24, NR27, NR32, NR33, and Ara13.</title>
        <authorList>
            <person name="Nakanishi M."/>
            <person name="Meirelles P."/>
            <person name="Suzuki R."/>
            <person name="Takatani N."/>
            <person name="Mino S."/>
            <person name="Suda W."/>
            <person name="Oshima K."/>
            <person name="Hattori M."/>
            <person name="Ohkuma M."/>
            <person name="Hosokawa M."/>
            <person name="Miyashita K."/>
            <person name="Thompson F.L."/>
            <person name="Niwa A."/>
            <person name="Sawabe T."/>
            <person name="Sawabe T."/>
        </authorList>
    </citation>
    <scope>NUCLEOTIDE SEQUENCE [LARGE SCALE GENOMIC DNA]</scope>
    <source>
        <strain evidence="4">JCM 19294</strain>
    </source>
</reference>
<organism evidence="4 5">
    <name type="scientific">Nonlabens tegetincola</name>
    <dbReference type="NCBI Taxonomy" id="323273"/>
    <lineage>
        <taxon>Bacteria</taxon>
        <taxon>Pseudomonadati</taxon>
        <taxon>Bacteroidota</taxon>
        <taxon>Flavobacteriia</taxon>
        <taxon>Flavobacteriales</taxon>
        <taxon>Flavobacteriaceae</taxon>
        <taxon>Nonlabens</taxon>
    </lineage>
</organism>
<dbReference type="Proteomes" id="UP000029221">
    <property type="component" value="Unassembled WGS sequence"/>
</dbReference>
<dbReference type="InterPro" id="IPR009057">
    <property type="entry name" value="Homeodomain-like_sf"/>
</dbReference>
<evidence type="ECO:0000256" key="2">
    <source>
        <dbReference type="PROSITE-ProRule" id="PRU00335"/>
    </source>
</evidence>
<dbReference type="AlphaFoldDB" id="A0A090Q4W9"/>
<evidence type="ECO:0000313" key="4">
    <source>
        <dbReference type="EMBL" id="GAK98005.1"/>
    </source>
</evidence>
<dbReference type="PROSITE" id="PS50977">
    <property type="entry name" value="HTH_TETR_2"/>
    <property type="match status" value="1"/>
</dbReference>
<evidence type="ECO:0000259" key="3">
    <source>
        <dbReference type="PROSITE" id="PS50977"/>
    </source>
</evidence>
<feature type="domain" description="HTH tetR-type" evidence="3">
    <location>
        <begin position="1"/>
        <end position="48"/>
    </location>
</feature>
<feature type="DNA-binding region" description="H-T-H motif" evidence="2">
    <location>
        <begin position="11"/>
        <end position="30"/>
    </location>
</feature>
<accession>A0A090Q4W9</accession>
<dbReference type="SUPFAM" id="SSF46689">
    <property type="entry name" value="Homeodomain-like"/>
    <property type="match status" value="1"/>
</dbReference>
<dbReference type="RefSeq" id="WP_235784010.1">
    <property type="nucleotide sequence ID" value="NZ_BBML01000008.1"/>
</dbReference>
<proteinExistence type="predicted"/>
<sequence>MIENLGFESFTFRKLGKEIGSNESSIYRYFDSKHALLVYLFNWYWSWIEYRMYIATLNLNPEEKLRRAIEMLTQVIEEDSAFSFVNEVLLHRIIIAESSKAYLHKDIDEENEKGFYKTYKRVVKRVSEMVTEVNPEYKYPNMLVSSVIEGAHNQRYFAEHLPSVTDSIDGEDAILNFYLDMVFNLISKKN</sequence>
<dbReference type="Pfam" id="PF00440">
    <property type="entry name" value="TetR_N"/>
    <property type="match status" value="1"/>
</dbReference>
<dbReference type="InterPro" id="IPR001647">
    <property type="entry name" value="HTH_TetR"/>
</dbReference>
<dbReference type="EMBL" id="BBML01000008">
    <property type="protein sequence ID" value="GAK98005.1"/>
    <property type="molecule type" value="Genomic_DNA"/>
</dbReference>
<evidence type="ECO:0000313" key="5">
    <source>
        <dbReference type="Proteomes" id="UP000029221"/>
    </source>
</evidence>
<evidence type="ECO:0000256" key="1">
    <source>
        <dbReference type="ARBA" id="ARBA00023125"/>
    </source>
</evidence>
<dbReference type="GO" id="GO:0003677">
    <property type="term" value="F:DNA binding"/>
    <property type="evidence" value="ECO:0007669"/>
    <property type="project" value="UniProtKB-UniRule"/>
</dbReference>
<comment type="caution">
    <text evidence="4">The sequence shown here is derived from an EMBL/GenBank/DDBJ whole genome shotgun (WGS) entry which is preliminary data.</text>
</comment>
<keyword evidence="1 2" id="KW-0238">DNA-binding</keyword>
<gene>
    <name evidence="4" type="ORF">JCM19294_1627</name>
</gene>
<protein>
    <recommendedName>
        <fullName evidence="3">HTH tetR-type domain-containing protein</fullName>
    </recommendedName>
</protein>
<dbReference type="Gene3D" id="1.10.357.10">
    <property type="entry name" value="Tetracycline Repressor, domain 2"/>
    <property type="match status" value="1"/>
</dbReference>